<protein>
    <submittedName>
        <fullName evidence="7">Protein LemA</fullName>
    </submittedName>
</protein>
<evidence type="ECO:0000256" key="1">
    <source>
        <dbReference type="ARBA" id="ARBA00004167"/>
    </source>
</evidence>
<name>A0ABP9WLR2_9GAMM</name>
<organism evidence="7 8">
    <name type="scientific">Microbulbifer aestuariivivens</name>
    <dbReference type="NCBI Taxonomy" id="1908308"/>
    <lineage>
        <taxon>Bacteria</taxon>
        <taxon>Pseudomonadati</taxon>
        <taxon>Pseudomonadota</taxon>
        <taxon>Gammaproteobacteria</taxon>
        <taxon>Cellvibrionales</taxon>
        <taxon>Microbulbiferaceae</taxon>
        <taxon>Microbulbifer</taxon>
    </lineage>
</organism>
<feature type="transmembrane region" description="Helical" evidence="6">
    <location>
        <begin position="6"/>
        <end position="23"/>
    </location>
</feature>
<sequence length="198" mass="21919">METSTIVLLVVSAALLFYVIGVYNKLVSLKNRYENAFAQIEVQLKRRYDLIPNLVDTAKGYLKHERETLEAVISARNTALSGLKNAAAHPDSPSAIAQLGQAEGALAGALGRLNVVMEAYPDLKANQNMLQLTEELTSTENKVSFARQAFNDSVTAYNIYKQSFPPVFFAGFLGHRNDARLLEFSDSEQFQAAPRVEF</sequence>
<evidence type="ECO:0000256" key="2">
    <source>
        <dbReference type="ARBA" id="ARBA00008854"/>
    </source>
</evidence>
<evidence type="ECO:0000313" key="7">
    <source>
        <dbReference type="EMBL" id="GAA5523944.1"/>
    </source>
</evidence>
<proteinExistence type="inferred from homology"/>
<dbReference type="Proteomes" id="UP001408594">
    <property type="component" value="Unassembled WGS sequence"/>
</dbReference>
<dbReference type="Gene3D" id="1.20.1440.20">
    <property type="entry name" value="LemA-like domain"/>
    <property type="match status" value="1"/>
</dbReference>
<keyword evidence="5 6" id="KW-0472">Membrane</keyword>
<evidence type="ECO:0000256" key="3">
    <source>
        <dbReference type="ARBA" id="ARBA00022692"/>
    </source>
</evidence>
<evidence type="ECO:0000256" key="6">
    <source>
        <dbReference type="SAM" id="Phobius"/>
    </source>
</evidence>
<reference evidence="7 8" key="1">
    <citation type="submission" date="2024-02" db="EMBL/GenBank/DDBJ databases">
        <title>Microbulbifer aestuariivivens NBRC 112533.</title>
        <authorList>
            <person name="Ichikawa N."/>
            <person name="Katano-Makiyama Y."/>
            <person name="Hidaka K."/>
        </authorList>
    </citation>
    <scope>NUCLEOTIDE SEQUENCE [LARGE SCALE GENOMIC DNA]</scope>
    <source>
        <strain evidence="7 8">NBRC 112533</strain>
    </source>
</reference>
<accession>A0ABP9WLR2</accession>
<evidence type="ECO:0000313" key="8">
    <source>
        <dbReference type="Proteomes" id="UP001408594"/>
    </source>
</evidence>
<comment type="caution">
    <text evidence="7">The sequence shown here is derived from an EMBL/GenBank/DDBJ whole genome shotgun (WGS) entry which is preliminary data.</text>
</comment>
<comment type="similarity">
    <text evidence="2">Belongs to the LemA family.</text>
</comment>
<dbReference type="PANTHER" id="PTHR34478">
    <property type="entry name" value="PROTEIN LEMA"/>
    <property type="match status" value="1"/>
</dbReference>
<dbReference type="InterPro" id="IPR007156">
    <property type="entry name" value="MamQ_LemA"/>
</dbReference>
<dbReference type="Pfam" id="PF04011">
    <property type="entry name" value="LemA"/>
    <property type="match status" value="1"/>
</dbReference>
<dbReference type="PANTHER" id="PTHR34478:SF1">
    <property type="entry name" value="PROTEIN LEMA"/>
    <property type="match status" value="1"/>
</dbReference>
<evidence type="ECO:0000256" key="4">
    <source>
        <dbReference type="ARBA" id="ARBA00022989"/>
    </source>
</evidence>
<comment type="subcellular location">
    <subcellularLocation>
        <location evidence="1">Membrane</location>
        <topology evidence="1">Single-pass membrane protein</topology>
    </subcellularLocation>
</comment>
<keyword evidence="8" id="KW-1185">Reference proteome</keyword>
<evidence type="ECO:0000256" key="5">
    <source>
        <dbReference type="ARBA" id="ARBA00023136"/>
    </source>
</evidence>
<dbReference type="InterPro" id="IPR023353">
    <property type="entry name" value="LemA-like_dom_sf"/>
</dbReference>
<keyword evidence="4 6" id="KW-1133">Transmembrane helix</keyword>
<gene>
    <name evidence="7" type="primary">lemA</name>
    <name evidence="7" type="ORF">Maes01_00493</name>
</gene>
<dbReference type="EMBL" id="BAABRT010000003">
    <property type="protein sequence ID" value="GAA5523944.1"/>
    <property type="molecule type" value="Genomic_DNA"/>
</dbReference>
<dbReference type="SUPFAM" id="SSF140478">
    <property type="entry name" value="LemA-like"/>
    <property type="match status" value="1"/>
</dbReference>
<dbReference type="RefSeq" id="WP_345548542.1">
    <property type="nucleotide sequence ID" value="NZ_BAABRT010000003.1"/>
</dbReference>
<keyword evidence="3 6" id="KW-0812">Transmembrane</keyword>